<proteinExistence type="predicted"/>
<dbReference type="AlphaFoldDB" id="W9WYJ7"/>
<organism evidence="3 4">
    <name type="scientific">Cladophialophora psammophila CBS 110553</name>
    <dbReference type="NCBI Taxonomy" id="1182543"/>
    <lineage>
        <taxon>Eukaryota</taxon>
        <taxon>Fungi</taxon>
        <taxon>Dikarya</taxon>
        <taxon>Ascomycota</taxon>
        <taxon>Pezizomycotina</taxon>
        <taxon>Eurotiomycetes</taxon>
        <taxon>Chaetothyriomycetidae</taxon>
        <taxon>Chaetothyriales</taxon>
        <taxon>Herpotrichiellaceae</taxon>
        <taxon>Cladophialophora</taxon>
    </lineage>
</organism>
<reference evidence="3 4" key="1">
    <citation type="submission" date="2013-03" db="EMBL/GenBank/DDBJ databases">
        <title>The Genome Sequence of Cladophialophora psammophila CBS 110553.</title>
        <authorList>
            <consortium name="The Broad Institute Genomics Platform"/>
            <person name="Cuomo C."/>
            <person name="de Hoog S."/>
            <person name="Gorbushina A."/>
            <person name="Walker B."/>
            <person name="Young S.K."/>
            <person name="Zeng Q."/>
            <person name="Gargeya S."/>
            <person name="Fitzgerald M."/>
            <person name="Haas B."/>
            <person name="Abouelleil A."/>
            <person name="Allen A.W."/>
            <person name="Alvarado L."/>
            <person name="Arachchi H.M."/>
            <person name="Berlin A.M."/>
            <person name="Chapman S.B."/>
            <person name="Gainer-Dewar J."/>
            <person name="Goldberg J."/>
            <person name="Griggs A."/>
            <person name="Gujja S."/>
            <person name="Hansen M."/>
            <person name="Howarth C."/>
            <person name="Imamovic A."/>
            <person name="Ireland A."/>
            <person name="Larimer J."/>
            <person name="McCowan C."/>
            <person name="Murphy C."/>
            <person name="Pearson M."/>
            <person name="Poon T.W."/>
            <person name="Priest M."/>
            <person name="Roberts A."/>
            <person name="Saif S."/>
            <person name="Shea T."/>
            <person name="Sisk P."/>
            <person name="Sykes S."/>
            <person name="Wortman J."/>
            <person name="Nusbaum C."/>
            <person name="Birren B."/>
        </authorList>
    </citation>
    <scope>NUCLEOTIDE SEQUENCE [LARGE SCALE GENOMIC DNA]</scope>
    <source>
        <strain evidence="3 4">CBS 110553</strain>
    </source>
</reference>
<protein>
    <submittedName>
        <fullName evidence="3">Uncharacterized protein</fullName>
    </submittedName>
</protein>
<feature type="coiled-coil region" evidence="1">
    <location>
        <begin position="180"/>
        <end position="207"/>
    </location>
</feature>
<keyword evidence="4" id="KW-1185">Reference proteome</keyword>
<comment type="caution">
    <text evidence="3">The sequence shown here is derived from an EMBL/GenBank/DDBJ whole genome shotgun (WGS) entry which is preliminary data.</text>
</comment>
<gene>
    <name evidence="3" type="ORF">A1O5_03047</name>
</gene>
<evidence type="ECO:0000256" key="1">
    <source>
        <dbReference type="SAM" id="Coils"/>
    </source>
</evidence>
<evidence type="ECO:0000313" key="3">
    <source>
        <dbReference type="EMBL" id="EXJ73287.1"/>
    </source>
</evidence>
<keyword evidence="1" id="KW-0175">Coiled coil</keyword>
<sequence length="215" mass="23363">MKTHKPVLPGIKIVDSSEAESHIHKTAAEDQKYQQSPSWLPEPSRLVKRPKLSHSTSGEPTAPTVISPRTGITKATTFVEHDSTEHSVLNSEQTDSTCHSGSSKHKFDHATEDTSSVTEEEVVHTQTDALDTGLGIDLEHAAKLSWDLAQIGAFVDDEEEEEELTEALLAAPDEVLYTVAARLEGILKKAEDVLSKLKAALESVEQVVSDQGLCC</sequence>
<feature type="compositionally biased region" description="Basic and acidic residues" evidence="2">
    <location>
        <begin position="19"/>
        <end position="32"/>
    </location>
</feature>
<feature type="compositionally biased region" description="Polar residues" evidence="2">
    <location>
        <begin position="86"/>
        <end position="101"/>
    </location>
</feature>
<dbReference type="RefSeq" id="XP_007741850.1">
    <property type="nucleotide sequence ID" value="XM_007743660.1"/>
</dbReference>
<dbReference type="Proteomes" id="UP000019471">
    <property type="component" value="Unassembled WGS sequence"/>
</dbReference>
<name>W9WYJ7_9EURO</name>
<dbReference type="HOGENOM" id="CLU_1354470_0_0_1"/>
<feature type="region of interest" description="Disordered" evidence="2">
    <location>
        <begin position="15"/>
        <end position="114"/>
    </location>
</feature>
<evidence type="ECO:0000313" key="4">
    <source>
        <dbReference type="Proteomes" id="UP000019471"/>
    </source>
</evidence>
<dbReference type="OrthoDB" id="10326203at2759"/>
<dbReference type="GeneID" id="19187777"/>
<evidence type="ECO:0000256" key="2">
    <source>
        <dbReference type="SAM" id="MobiDB-lite"/>
    </source>
</evidence>
<dbReference type="EMBL" id="AMGX01000004">
    <property type="protein sequence ID" value="EXJ73287.1"/>
    <property type="molecule type" value="Genomic_DNA"/>
</dbReference>
<accession>W9WYJ7</accession>